<accession>A0AAV8ZBM0</accession>
<organism evidence="1 2">
    <name type="scientific">Aromia moschata</name>
    <dbReference type="NCBI Taxonomy" id="1265417"/>
    <lineage>
        <taxon>Eukaryota</taxon>
        <taxon>Metazoa</taxon>
        <taxon>Ecdysozoa</taxon>
        <taxon>Arthropoda</taxon>
        <taxon>Hexapoda</taxon>
        <taxon>Insecta</taxon>
        <taxon>Pterygota</taxon>
        <taxon>Neoptera</taxon>
        <taxon>Endopterygota</taxon>
        <taxon>Coleoptera</taxon>
        <taxon>Polyphaga</taxon>
        <taxon>Cucujiformia</taxon>
        <taxon>Chrysomeloidea</taxon>
        <taxon>Cerambycidae</taxon>
        <taxon>Cerambycinae</taxon>
        <taxon>Callichromatini</taxon>
        <taxon>Aromia</taxon>
    </lineage>
</organism>
<proteinExistence type="predicted"/>
<gene>
    <name evidence="1" type="ORF">NQ318_021272</name>
</gene>
<evidence type="ECO:0000313" key="2">
    <source>
        <dbReference type="Proteomes" id="UP001162162"/>
    </source>
</evidence>
<evidence type="ECO:0000313" key="1">
    <source>
        <dbReference type="EMBL" id="KAJ8961674.1"/>
    </source>
</evidence>
<keyword evidence="2" id="KW-1185">Reference proteome</keyword>
<dbReference type="EMBL" id="JAPWTK010000004">
    <property type="protein sequence ID" value="KAJ8961674.1"/>
    <property type="molecule type" value="Genomic_DNA"/>
</dbReference>
<sequence length="96" mass="11145">MFVGFPWSAGCSLKSSNLRRSERVRSWSGASSWSASVDIPLYPYLEQSHKMRNEDFLHQRDFLSHKEKDGEVRTYFNIVKILSTTCKQQLFKPGIT</sequence>
<dbReference type="Proteomes" id="UP001162162">
    <property type="component" value="Unassembled WGS sequence"/>
</dbReference>
<comment type="caution">
    <text evidence="1">The sequence shown here is derived from an EMBL/GenBank/DDBJ whole genome shotgun (WGS) entry which is preliminary data.</text>
</comment>
<dbReference type="AlphaFoldDB" id="A0AAV8ZBM0"/>
<reference evidence="1" key="1">
    <citation type="journal article" date="2023" name="Insect Mol. Biol.">
        <title>Genome sequencing provides insights into the evolution of gene families encoding plant cell wall-degrading enzymes in longhorned beetles.</title>
        <authorList>
            <person name="Shin N.R."/>
            <person name="Okamura Y."/>
            <person name="Kirsch R."/>
            <person name="Pauchet Y."/>
        </authorList>
    </citation>
    <scope>NUCLEOTIDE SEQUENCE</scope>
    <source>
        <strain evidence="1">AMC_N1</strain>
    </source>
</reference>
<name>A0AAV8ZBM0_9CUCU</name>
<protein>
    <submittedName>
        <fullName evidence="1">Uncharacterized protein</fullName>
    </submittedName>
</protein>